<reference evidence="2 3" key="1">
    <citation type="submission" date="2014-11" db="EMBL/GenBank/DDBJ databases">
        <title>Genetic blueprint of the zoonotic pathogen Toxocara canis.</title>
        <authorList>
            <person name="Zhu X.-Q."/>
            <person name="Korhonen P.K."/>
            <person name="Cai H."/>
            <person name="Young N.D."/>
            <person name="Nejsum P."/>
            <person name="von Samson-Himmelstjerna G."/>
            <person name="Boag P.R."/>
            <person name="Tan P."/>
            <person name="Li Q."/>
            <person name="Min J."/>
            <person name="Yang Y."/>
            <person name="Wang X."/>
            <person name="Fang X."/>
            <person name="Hall R.S."/>
            <person name="Hofmann A."/>
            <person name="Sternberg P.W."/>
            <person name="Jex A.R."/>
            <person name="Gasser R.B."/>
        </authorList>
    </citation>
    <scope>NUCLEOTIDE SEQUENCE [LARGE SCALE GENOMIC DNA]</scope>
    <source>
        <strain evidence="2">PN_DK_2014</strain>
    </source>
</reference>
<evidence type="ECO:0000313" key="3">
    <source>
        <dbReference type="Proteomes" id="UP000031036"/>
    </source>
</evidence>
<dbReference type="OrthoDB" id="5834200at2759"/>
<evidence type="ECO:0000259" key="1">
    <source>
        <dbReference type="PROSITE" id="PS50097"/>
    </source>
</evidence>
<comment type="caution">
    <text evidence="2">The sequence shown here is derived from an EMBL/GenBank/DDBJ whole genome shotgun (WGS) entry which is preliminary data.</text>
</comment>
<dbReference type="InterPro" id="IPR000210">
    <property type="entry name" value="BTB/POZ_dom"/>
</dbReference>
<accession>A0A0B2VWZ0</accession>
<proteinExistence type="predicted"/>
<keyword evidence="3" id="KW-1185">Reference proteome</keyword>
<organism evidence="2 3">
    <name type="scientific">Toxocara canis</name>
    <name type="common">Canine roundworm</name>
    <dbReference type="NCBI Taxonomy" id="6265"/>
    <lineage>
        <taxon>Eukaryota</taxon>
        <taxon>Metazoa</taxon>
        <taxon>Ecdysozoa</taxon>
        <taxon>Nematoda</taxon>
        <taxon>Chromadorea</taxon>
        <taxon>Rhabditida</taxon>
        <taxon>Spirurina</taxon>
        <taxon>Ascaridomorpha</taxon>
        <taxon>Ascaridoidea</taxon>
        <taxon>Toxocaridae</taxon>
        <taxon>Toxocara</taxon>
    </lineage>
</organism>
<dbReference type="Proteomes" id="UP000031036">
    <property type="component" value="Unassembled WGS sequence"/>
</dbReference>
<evidence type="ECO:0000313" key="2">
    <source>
        <dbReference type="EMBL" id="KHN85837.1"/>
    </source>
</evidence>
<name>A0A0B2VWZ0_TOXCA</name>
<gene>
    <name evidence="2" type="ORF">Tcan_10321</name>
</gene>
<sequence length="382" mass="43489">MNSTERIVEQDQLCEISFVHSSTLPMQQLRQGGFSSPFCTAYGPRSCEFLVEVDVIDTRPAVTLTRVGNRTMHVPANVRFSFAAVSSENGAEMSAKTNETPLKAFLNVPANEFLYSLMDTIRSEPLALGTLTFKVFLRFSADQFLTYAPQQTLIIKPLVPKDVDIYVNLARSDTVFIIECTDGQIQACKWLLYMSTKYFHRLIDAHANSNKTVLPFDKNTVRYCLNFIMCNTLATDHNIEMLCAIVKLIALLKPLNEHDMLEYTQCLIEDKLYEVWDSLDLEQVVQLIIFVKPGICDRVHYMACSILVDKFYPQFRVEYQQTAHGKRFGLYCALACSGESEDGPSHLSALEQIDLMHMRRENVIRSLSFKPNALLQSTDRSR</sequence>
<dbReference type="EMBL" id="JPKZ01000726">
    <property type="protein sequence ID" value="KHN85837.1"/>
    <property type="molecule type" value="Genomic_DNA"/>
</dbReference>
<protein>
    <recommendedName>
        <fullName evidence="1">BTB domain-containing protein</fullName>
    </recommendedName>
</protein>
<dbReference type="PROSITE" id="PS50097">
    <property type="entry name" value="BTB"/>
    <property type="match status" value="1"/>
</dbReference>
<feature type="domain" description="BTB" evidence="1">
    <location>
        <begin position="172"/>
        <end position="237"/>
    </location>
</feature>
<dbReference type="AlphaFoldDB" id="A0A0B2VWZ0"/>